<dbReference type="PRINTS" id="PR00719">
    <property type="entry name" value="LMWPTPASE"/>
</dbReference>
<comment type="similarity">
    <text evidence="1">Belongs to the low molecular weight phosphotyrosine protein phosphatase family.</text>
</comment>
<dbReference type="InterPro" id="IPR023485">
    <property type="entry name" value="Ptyr_pPase"/>
</dbReference>
<evidence type="ECO:0000313" key="8">
    <source>
        <dbReference type="Proteomes" id="UP000237968"/>
    </source>
</evidence>
<dbReference type="GO" id="GO:0004725">
    <property type="term" value="F:protein tyrosine phosphatase activity"/>
    <property type="evidence" value="ECO:0007669"/>
    <property type="project" value="UniProtKB-EC"/>
</dbReference>
<dbReference type="CDD" id="cd16343">
    <property type="entry name" value="LMWPTP"/>
    <property type="match status" value="1"/>
</dbReference>
<feature type="active site" description="Nucleophile" evidence="5">
    <location>
        <position position="14"/>
    </location>
</feature>
<dbReference type="RefSeq" id="WP_106395171.1">
    <property type="nucleotide sequence ID" value="NZ_PVNK01000263.1"/>
</dbReference>
<dbReference type="SUPFAM" id="SSF52788">
    <property type="entry name" value="Phosphotyrosine protein phosphatases I"/>
    <property type="match status" value="1"/>
</dbReference>
<accession>A0A2S9XDZ5</accession>
<dbReference type="SMART" id="SM00226">
    <property type="entry name" value="LMWPc"/>
    <property type="match status" value="1"/>
</dbReference>
<dbReference type="PANTHER" id="PTHR11717:SF7">
    <property type="entry name" value="LOW MOLECULAR WEIGHT PHOSPHOTYROSINE PROTEIN PHOSPHATASE"/>
    <property type="match status" value="1"/>
</dbReference>
<name>A0A2S9XDZ5_9BACT</name>
<evidence type="ECO:0000313" key="7">
    <source>
        <dbReference type="EMBL" id="PRP90911.1"/>
    </source>
</evidence>
<comment type="caution">
    <text evidence="7">The sequence shown here is derived from an EMBL/GenBank/DDBJ whole genome shotgun (WGS) entry which is preliminary data.</text>
</comment>
<keyword evidence="3 7" id="KW-0378">Hydrolase</keyword>
<feature type="active site" evidence="5">
    <location>
        <position position="20"/>
    </location>
</feature>
<protein>
    <recommendedName>
        <fullName evidence="2">protein-tyrosine-phosphatase</fullName>
        <ecNumber evidence="2">3.1.3.48</ecNumber>
    </recommendedName>
</protein>
<proteinExistence type="inferred from homology"/>
<sequence length="167" mass="17831">MSGAPERVGVLFVCYANMCRSPLAEGVMRALATTRGVIDRLHIDSAGTDAIEGCAPHPNSCEIAAAHGIALTGEGRQLRRHDLSSFDHVVVMDRRNYDKIARLSGSAFGELEGFRARLRTLRSIANPKARGAALDIPDPIGSGPARYAEIYELIAEGCTALLDEIAG</sequence>
<evidence type="ECO:0000256" key="5">
    <source>
        <dbReference type="PIRSR" id="PIRSR617867-1"/>
    </source>
</evidence>
<evidence type="ECO:0000256" key="4">
    <source>
        <dbReference type="ARBA" id="ARBA00022912"/>
    </source>
</evidence>
<feature type="domain" description="Phosphotyrosine protein phosphatase I" evidence="6">
    <location>
        <begin position="8"/>
        <end position="164"/>
    </location>
</feature>
<evidence type="ECO:0000259" key="6">
    <source>
        <dbReference type="SMART" id="SM00226"/>
    </source>
</evidence>
<gene>
    <name evidence="7" type="primary">yfkJ_2</name>
    <name evidence="7" type="ORF">ENSA5_59860</name>
</gene>
<evidence type="ECO:0000256" key="3">
    <source>
        <dbReference type="ARBA" id="ARBA00022801"/>
    </source>
</evidence>
<dbReference type="Pfam" id="PF01451">
    <property type="entry name" value="LMWPc"/>
    <property type="match status" value="1"/>
</dbReference>
<dbReference type="InterPro" id="IPR036196">
    <property type="entry name" value="Ptyr_pPase_sf"/>
</dbReference>
<evidence type="ECO:0000256" key="2">
    <source>
        <dbReference type="ARBA" id="ARBA00013064"/>
    </source>
</evidence>
<keyword evidence="4" id="KW-0904">Protein phosphatase</keyword>
<dbReference type="EMBL" id="PVNK01000263">
    <property type="protein sequence ID" value="PRP90911.1"/>
    <property type="molecule type" value="Genomic_DNA"/>
</dbReference>
<dbReference type="EC" id="3.1.3.48" evidence="2"/>
<dbReference type="Gene3D" id="3.40.50.2300">
    <property type="match status" value="1"/>
</dbReference>
<dbReference type="AlphaFoldDB" id="A0A2S9XDZ5"/>
<evidence type="ECO:0000256" key="1">
    <source>
        <dbReference type="ARBA" id="ARBA00011063"/>
    </source>
</evidence>
<reference evidence="7 8" key="1">
    <citation type="submission" date="2018-03" db="EMBL/GenBank/DDBJ databases">
        <title>Draft Genome Sequences of the Obligatory Marine Myxobacteria Enhygromyxa salina SWB005.</title>
        <authorList>
            <person name="Poehlein A."/>
            <person name="Moghaddam J.A."/>
            <person name="Harms H."/>
            <person name="Alanjari M."/>
            <person name="Koenig G.M."/>
            <person name="Daniel R."/>
            <person name="Schaeberle T.F."/>
        </authorList>
    </citation>
    <scope>NUCLEOTIDE SEQUENCE [LARGE SCALE GENOMIC DNA]</scope>
    <source>
        <strain evidence="7 8">SWB005</strain>
    </source>
</reference>
<keyword evidence="8" id="KW-1185">Reference proteome</keyword>
<dbReference type="PANTHER" id="PTHR11717">
    <property type="entry name" value="LOW MOLECULAR WEIGHT PROTEIN TYROSINE PHOSPHATASE"/>
    <property type="match status" value="1"/>
</dbReference>
<dbReference type="OrthoDB" id="9784339at2"/>
<dbReference type="InterPro" id="IPR050438">
    <property type="entry name" value="LMW_PTPase"/>
</dbReference>
<feature type="active site" description="Proton donor" evidence="5">
    <location>
        <position position="138"/>
    </location>
</feature>
<organism evidence="7 8">
    <name type="scientific">Enhygromyxa salina</name>
    <dbReference type="NCBI Taxonomy" id="215803"/>
    <lineage>
        <taxon>Bacteria</taxon>
        <taxon>Pseudomonadati</taxon>
        <taxon>Myxococcota</taxon>
        <taxon>Polyangia</taxon>
        <taxon>Nannocystales</taxon>
        <taxon>Nannocystaceae</taxon>
        <taxon>Enhygromyxa</taxon>
    </lineage>
</organism>
<dbReference type="Proteomes" id="UP000237968">
    <property type="component" value="Unassembled WGS sequence"/>
</dbReference>
<dbReference type="InterPro" id="IPR017867">
    <property type="entry name" value="Tyr_phospatase_low_mol_wt"/>
</dbReference>